<name>A0A1H9M3A9_9LACO</name>
<evidence type="ECO:0000313" key="2">
    <source>
        <dbReference type="Proteomes" id="UP000182818"/>
    </source>
</evidence>
<organism evidence="1 2">
    <name type="scientific">Pediococcus ethanolidurans</name>
    <dbReference type="NCBI Taxonomy" id="319653"/>
    <lineage>
        <taxon>Bacteria</taxon>
        <taxon>Bacillati</taxon>
        <taxon>Bacillota</taxon>
        <taxon>Bacilli</taxon>
        <taxon>Lactobacillales</taxon>
        <taxon>Lactobacillaceae</taxon>
        <taxon>Pediococcus</taxon>
    </lineage>
</organism>
<evidence type="ECO:0008006" key="3">
    <source>
        <dbReference type="Google" id="ProtNLM"/>
    </source>
</evidence>
<evidence type="ECO:0000313" key="1">
    <source>
        <dbReference type="EMBL" id="SER18170.1"/>
    </source>
</evidence>
<dbReference type="EMBL" id="FOGK01000002">
    <property type="protein sequence ID" value="SER18170.1"/>
    <property type="molecule type" value="Genomic_DNA"/>
</dbReference>
<dbReference type="Proteomes" id="UP000182818">
    <property type="component" value="Unassembled WGS sequence"/>
</dbReference>
<dbReference type="Pfam" id="PF06356">
    <property type="entry name" value="DUF1064"/>
    <property type="match status" value="1"/>
</dbReference>
<keyword evidence="2" id="KW-1185">Reference proteome</keyword>
<dbReference type="RefSeq" id="WP_156407372.1">
    <property type="nucleotide sequence ID" value="NZ_BJYP01000011.1"/>
</dbReference>
<comment type="caution">
    <text evidence="1">The sequence shown here is derived from an EMBL/GenBank/DDBJ whole genome shotgun (WGS) entry which is preliminary data.</text>
</comment>
<sequence length="151" mass="17933">MHSLMTQSSRVFRYPTGVIPLHKEELVKPAKKKPSKYHNRKQLYDEIEFDSLAEIAYYKLLRIQKADFKYHQSFEICPAFKINGKAKRHRVYTPDFTIYEGNELIKAIDIKGMKTTADASLRMNLFEYKYNVPVMIARYDRKTQEFKEKLA</sequence>
<dbReference type="GeneID" id="76043192"/>
<gene>
    <name evidence="1" type="ORF">SAMN04487973_102162</name>
</gene>
<protein>
    <recommendedName>
        <fullName evidence="3">DUF1064 domain-containing protein</fullName>
    </recommendedName>
</protein>
<dbReference type="InterPro" id="IPR009414">
    <property type="entry name" value="DUF1064"/>
</dbReference>
<reference evidence="1 2" key="1">
    <citation type="submission" date="2016-10" db="EMBL/GenBank/DDBJ databases">
        <authorList>
            <person name="Varghese N."/>
            <person name="Submissions S."/>
        </authorList>
    </citation>
    <scope>NUCLEOTIDE SEQUENCE [LARGE SCALE GENOMIC DNA]</scope>
    <source>
        <strain evidence="1 2">CGMCC 1.3889</strain>
    </source>
</reference>
<proteinExistence type="predicted"/>
<accession>A0A1H9M3A9</accession>